<dbReference type="InterPro" id="IPR010987">
    <property type="entry name" value="Glutathione-S-Trfase_C-like"/>
</dbReference>
<dbReference type="Gene3D" id="1.20.1050.10">
    <property type="match status" value="1"/>
</dbReference>
<dbReference type="InterPro" id="IPR004045">
    <property type="entry name" value="Glutathione_S-Trfase_N"/>
</dbReference>
<dbReference type="PANTHER" id="PTHR43968:SF6">
    <property type="entry name" value="GLUTATHIONE S-TRANSFERASE OMEGA"/>
    <property type="match status" value="1"/>
</dbReference>
<dbReference type="SFLD" id="SFLDS00019">
    <property type="entry name" value="Glutathione_Transferase_(cytos"/>
    <property type="match status" value="1"/>
</dbReference>
<dbReference type="EMBL" id="UOFE01000022">
    <property type="protein sequence ID" value="VAW51738.1"/>
    <property type="molecule type" value="Genomic_DNA"/>
</dbReference>
<dbReference type="Pfam" id="PF13410">
    <property type="entry name" value="GST_C_2"/>
    <property type="match status" value="1"/>
</dbReference>
<dbReference type="InterPro" id="IPR036249">
    <property type="entry name" value="Thioredoxin-like_sf"/>
</dbReference>
<name>A0A3B0W774_9ZZZZ</name>
<dbReference type="PROSITE" id="PS00195">
    <property type="entry name" value="GLUTAREDOXIN_1"/>
    <property type="match status" value="1"/>
</dbReference>
<dbReference type="InterPro" id="IPR036282">
    <property type="entry name" value="Glutathione-S-Trfase_C_sf"/>
</dbReference>
<dbReference type="InterPro" id="IPR040079">
    <property type="entry name" value="Glutathione_S-Trfase"/>
</dbReference>
<evidence type="ECO:0000259" key="1">
    <source>
        <dbReference type="PROSITE" id="PS50404"/>
    </source>
</evidence>
<dbReference type="SUPFAM" id="SSF52833">
    <property type="entry name" value="Thioredoxin-like"/>
    <property type="match status" value="1"/>
</dbReference>
<gene>
    <name evidence="3" type="ORF">MNBD_GAMMA05-51</name>
</gene>
<feature type="domain" description="GST N-terminal" evidence="1">
    <location>
        <begin position="2"/>
        <end position="81"/>
    </location>
</feature>
<dbReference type="InterPro" id="IPR011767">
    <property type="entry name" value="GLR_AS"/>
</dbReference>
<evidence type="ECO:0000313" key="3">
    <source>
        <dbReference type="EMBL" id="VAW51738.1"/>
    </source>
</evidence>
<dbReference type="Pfam" id="PF13417">
    <property type="entry name" value="GST_N_3"/>
    <property type="match status" value="1"/>
</dbReference>
<dbReference type="PROSITE" id="PS51354">
    <property type="entry name" value="GLUTAREDOXIN_2"/>
    <property type="match status" value="1"/>
</dbReference>
<dbReference type="PROSITE" id="PS50405">
    <property type="entry name" value="GST_CTER"/>
    <property type="match status" value="1"/>
</dbReference>
<organism evidence="3">
    <name type="scientific">hydrothermal vent metagenome</name>
    <dbReference type="NCBI Taxonomy" id="652676"/>
    <lineage>
        <taxon>unclassified sequences</taxon>
        <taxon>metagenomes</taxon>
        <taxon>ecological metagenomes</taxon>
    </lineage>
</organism>
<proteinExistence type="predicted"/>
<sequence>MNTPILYTFRRCPYCMRAHMALKKAGIKIELREVELKSMPQQLLDLSPDATVPVLQVTKDEVLTESWDIVKWALSQHDPDNWLGNDNRYLLDAEMLIETNDYSFKNDLDHYKYADRYPEQTQEQYRLACEKFIEELEDMLSESSYLLADKISLADIGVFPFIRQFSLVDKNGFEQSDYPAVRDWLQRLIDTDLFQQVFEKHPPWQTNDCIAYV</sequence>
<dbReference type="GO" id="GO:0005737">
    <property type="term" value="C:cytoplasm"/>
    <property type="evidence" value="ECO:0007669"/>
    <property type="project" value="TreeGrafter"/>
</dbReference>
<dbReference type="PROSITE" id="PS50404">
    <property type="entry name" value="GST_NTER"/>
    <property type="match status" value="1"/>
</dbReference>
<dbReference type="InterPro" id="IPR050983">
    <property type="entry name" value="GST_Omega/HSP26"/>
</dbReference>
<reference evidence="3" key="1">
    <citation type="submission" date="2018-06" db="EMBL/GenBank/DDBJ databases">
        <authorList>
            <person name="Zhirakovskaya E."/>
        </authorList>
    </citation>
    <scope>NUCLEOTIDE SEQUENCE</scope>
</reference>
<dbReference type="SFLD" id="SFLDG00358">
    <property type="entry name" value="Main_(cytGST)"/>
    <property type="match status" value="1"/>
</dbReference>
<accession>A0A3B0W774</accession>
<dbReference type="PANTHER" id="PTHR43968">
    <property type="match status" value="1"/>
</dbReference>
<dbReference type="CDD" id="cd03196">
    <property type="entry name" value="GST_C_5"/>
    <property type="match status" value="1"/>
</dbReference>
<dbReference type="Gene3D" id="3.40.30.10">
    <property type="entry name" value="Glutaredoxin"/>
    <property type="match status" value="1"/>
</dbReference>
<feature type="domain" description="GST C-terminal" evidence="2">
    <location>
        <begin position="85"/>
        <end position="206"/>
    </location>
</feature>
<dbReference type="SUPFAM" id="SSF47616">
    <property type="entry name" value="GST C-terminal domain-like"/>
    <property type="match status" value="1"/>
</dbReference>
<protein>
    <recommendedName>
        <fullName evidence="4">Glutathione S-transferase</fullName>
    </recommendedName>
</protein>
<evidence type="ECO:0008006" key="4">
    <source>
        <dbReference type="Google" id="ProtNLM"/>
    </source>
</evidence>
<dbReference type="AlphaFoldDB" id="A0A3B0W774"/>
<evidence type="ECO:0000259" key="2">
    <source>
        <dbReference type="PROSITE" id="PS50405"/>
    </source>
</evidence>